<proteinExistence type="predicted"/>
<reference evidence="1 2" key="1">
    <citation type="journal article" date="2013" name="Genome Announc.">
        <title>Draft Genome Sequence of Cyclobacterium qasimii Strain M12-11BT, Isolated from Arctic Marine Sediment.</title>
        <authorList>
            <person name="Shivaji S."/>
            <person name="Ara S."/>
            <person name="Singh A."/>
            <person name="Kumar Pinnaka A."/>
        </authorList>
    </citation>
    <scope>NUCLEOTIDE SEQUENCE [LARGE SCALE GENOMIC DNA]</scope>
    <source>
        <strain evidence="1 2">M12-11B</strain>
    </source>
</reference>
<evidence type="ECO:0000313" key="1">
    <source>
        <dbReference type="EMBL" id="EPR67630.1"/>
    </source>
</evidence>
<comment type="caution">
    <text evidence="1">The sequence shown here is derived from an EMBL/GenBank/DDBJ whole genome shotgun (WGS) entry which is preliminary data.</text>
</comment>
<gene>
    <name evidence="1" type="ORF">ADICYQ_3270</name>
</gene>
<organism evidence="1 2">
    <name type="scientific">Cyclobacterium qasimii M12-11B</name>
    <dbReference type="NCBI Taxonomy" id="641524"/>
    <lineage>
        <taxon>Bacteria</taxon>
        <taxon>Pseudomonadati</taxon>
        <taxon>Bacteroidota</taxon>
        <taxon>Cytophagia</taxon>
        <taxon>Cytophagales</taxon>
        <taxon>Cyclobacteriaceae</taxon>
        <taxon>Cyclobacterium</taxon>
    </lineage>
</organism>
<protein>
    <submittedName>
        <fullName evidence="1">Uncharacterized protein</fullName>
    </submittedName>
</protein>
<dbReference type="AlphaFoldDB" id="S7VBN3"/>
<sequence>MYCKVQKIIYFNLNVSSNGDLIVPGRILFDFFLRKVKPSQKHFGKE</sequence>
<dbReference type="EMBL" id="ATNM01000116">
    <property type="protein sequence ID" value="EPR67630.1"/>
    <property type="molecule type" value="Genomic_DNA"/>
</dbReference>
<name>S7VBN3_9BACT</name>
<dbReference type="Proteomes" id="UP000014974">
    <property type="component" value="Unassembled WGS sequence"/>
</dbReference>
<evidence type="ECO:0000313" key="2">
    <source>
        <dbReference type="Proteomes" id="UP000014974"/>
    </source>
</evidence>
<accession>S7VBN3</accession>